<dbReference type="InterPro" id="IPR050105">
    <property type="entry name" value="MoCo_biosynth_MoaA/MoaC"/>
</dbReference>
<accession>A0A9W7GHY0</accession>
<reference evidence="6" key="1">
    <citation type="journal article" date="2023" name="Commun. Biol.">
        <title>Genome analysis of Parmales, the sister group of diatoms, reveals the evolutionary specialization of diatoms from phago-mixotrophs to photoautotrophs.</title>
        <authorList>
            <person name="Ban H."/>
            <person name="Sato S."/>
            <person name="Yoshikawa S."/>
            <person name="Yamada K."/>
            <person name="Nakamura Y."/>
            <person name="Ichinomiya M."/>
            <person name="Sato N."/>
            <person name="Blanc-Mathieu R."/>
            <person name="Endo H."/>
            <person name="Kuwata A."/>
            <person name="Ogata H."/>
        </authorList>
    </citation>
    <scope>NUCLEOTIDE SEQUENCE [LARGE SCALE GENOMIC DNA]</scope>
</reference>
<evidence type="ECO:0000256" key="2">
    <source>
        <dbReference type="ARBA" id="ARBA00023150"/>
    </source>
</evidence>
<feature type="compositionally biased region" description="Basic and acidic residues" evidence="3">
    <location>
        <begin position="1"/>
        <end position="16"/>
    </location>
</feature>
<dbReference type="NCBIfam" id="TIGR00581">
    <property type="entry name" value="moaC"/>
    <property type="match status" value="1"/>
</dbReference>
<feature type="region of interest" description="Disordered" evidence="3">
    <location>
        <begin position="1"/>
        <end position="38"/>
    </location>
</feature>
<dbReference type="InterPro" id="IPR002820">
    <property type="entry name" value="Mopterin_CF_biosynth-C_dom"/>
</dbReference>
<keyword evidence="6" id="KW-1185">Reference proteome</keyword>
<dbReference type="Proteomes" id="UP001165065">
    <property type="component" value="Unassembled WGS sequence"/>
</dbReference>
<dbReference type="OrthoDB" id="429626at2759"/>
<evidence type="ECO:0000256" key="1">
    <source>
        <dbReference type="ARBA" id="ARBA00005046"/>
    </source>
</evidence>
<dbReference type="Gene3D" id="3.30.70.640">
    <property type="entry name" value="Molybdopterin cofactor biosynthesis C (MoaC) domain"/>
    <property type="match status" value="1"/>
</dbReference>
<dbReference type="EMBL" id="BRYA01001473">
    <property type="protein sequence ID" value="GMI44220.1"/>
    <property type="molecule type" value="Genomic_DNA"/>
</dbReference>
<comment type="caution">
    <text evidence="5">The sequence shown here is derived from an EMBL/GenBank/DDBJ whole genome shotgun (WGS) entry which is preliminary data.</text>
</comment>
<dbReference type="SUPFAM" id="SSF55040">
    <property type="entry name" value="Molybdenum cofactor biosynthesis protein C, MoaC"/>
    <property type="match status" value="1"/>
</dbReference>
<gene>
    <name evidence="5" type="ORF">TrCOL_g3475</name>
</gene>
<dbReference type="PANTHER" id="PTHR22960">
    <property type="entry name" value="MOLYBDOPTERIN COFACTOR SYNTHESIS PROTEIN A"/>
    <property type="match status" value="1"/>
</dbReference>
<protein>
    <recommendedName>
        <fullName evidence="4">Molybdopterin cofactor biosynthesis C (MoaC) domain-containing protein</fullName>
    </recommendedName>
</protein>
<dbReference type="GO" id="GO:0061798">
    <property type="term" value="F:GTP 3',8'-cyclase activity"/>
    <property type="evidence" value="ECO:0007669"/>
    <property type="project" value="TreeGrafter"/>
</dbReference>
<evidence type="ECO:0000259" key="4">
    <source>
        <dbReference type="Pfam" id="PF01967"/>
    </source>
</evidence>
<evidence type="ECO:0000313" key="5">
    <source>
        <dbReference type="EMBL" id="GMI44220.1"/>
    </source>
</evidence>
<dbReference type="InterPro" id="IPR036522">
    <property type="entry name" value="MoaC_sf"/>
</dbReference>
<dbReference type="GO" id="GO:0006777">
    <property type="term" value="P:Mo-molybdopterin cofactor biosynthetic process"/>
    <property type="evidence" value="ECO:0007669"/>
    <property type="project" value="UniProtKB-KW"/>
</dbReference>
<feature type="domain" description="Molybdopterin cofactor biosynthesis C (MoaC)" evidence="4">
    <location>
        <begin position="102"/>
        <end position="238"/>
    </location>
</feature>
<evidence type="ECO:0000256" key="3">
    <source>
        <dbReference type="SAM" id="MobiDB-lite"/>
    </source>
</evidence>
<organism evidence="5 6">
    <name type="scientific">Triparma columacea</name>
    <dbReference type="NCBI Taxonomy" id="722753"/>
    <lineage>
        <taxon>Eukaryota</taxon>
        <taxon>Sar</taxon>
        <taxon>Stramenopiles</taxon>
        <taxon>Ochrophyta</taxon>
        <taxon>Bolidophyceae</taxon>
        <taxon>Parmales</taxon>
        <taxon>Triparmaceae</taxon>
        <taxon>Triparma</taxon>
    </lineage>
</organism>
<dbReference type="InterPro" id="IPR023045">
    <property type="entry name" value="MoaC"/>
</dbReference>
<comment type="pathway">
    <text evidence="1">Cofactor biosynthesis; molybdopterin biosynthesis.</text>
</comment>
<dbReference type="GO" id="GO:0061799">
    <property type="term" value="F:cyclic pyranopterin monophosphate synthase activity"/>
    <property type="evidence" value="ECO:0007669"/>
    <property type="project" value="TreeGrafter"/>
</dbReference>
<dbReference type="PANTHER" id="PTHR22960:SF0">
    <property type="entry name" value="MOLYBDENUM COFACTOR BIOSYNTHESIS PROTEIN 1"/>
    <property type="match status" value="1"/>
</dbReference>
<evidence type="ECO:0000313" key="6">
    <source>
        <dbReference type="Proteomes" id="UP001165065"/>
    </source>
</evidence>
<dbReference type="AlphaFoldDB" id="A0A9W7GHY0"/>
<feature type="compositionally biased region" description="Gly residues" evidence="3">
    <location>
        <begin position="21"/>
        <end position="35"/>
    </location>
</feature>
<keyword evidence="2" id="KW-0501">Molybdenum cofactor biosynthesis</keyword>
<dbReference type="Pfam" id="PF01967">
    <property type="entry name" value="MoaC"/>
    <property type="match status" value="1"/>
</dbReference>
<name>A0A9W7GHY0_9STRA</name>
<proteinExistence type="predicted"/>
<sequence length="251" mass="26029">MNQEREELFGFDEGEKAAWGAGVGGGGGGGEGGGMSKEDMDRVNYLLSRRGKGSGKGTDNSAAFYESFDGQGVNEVGVGGDKGLADMTHIASDGSGNTTFKMVDTSPKSSTPRIATAEAKVLLPEAVNEVFLTGGGRTAKGNVFDVSRLAGIMGAKRTSDLIPLCHNIYLDKVDVKVTYVQEVGTVLIKCTSVTVGKTGVEMEALTGASVAALALIDMVKGISPEVTYTVRLLEKEGGKRLVRDGKVVGGV</sequence>